<feature type="transmembrane region" description="Helical" evidence="1">
    <location>
        <begin position="80"/>
        <end position="104"/>
    </location>
</feature>
<feature type="transmembrane region" description="Helical" evidence="1">
    <location>
        <begin position="110"/>
        <end position="135"/>
    </location>
</feature>
<proteinExistence type="predicted"/>
<dbReference type="AlphaFoldDB" id="A0AAN9PF57"/>
<dbReference type="EMBL" id="JAYKXN010000004">
    <property type="protein sequence ID" value="KAK7295249.1"/>
    <property type="molecule type" value="Genomic_DNA"/>
</dbReference>
<keyword evidence="1" id="KW-0472">Membrane</keyword>
<reference evidence="2 3" key="1">
    <citation type="submission" date="2024-01" db="EMBL/GenBank/DDBJ databases">
        <title>The genomes of 5 underutilized Papilionoideae crops provide insights into root nodulation and disease resistance.</title>
        <authorList>
            <person name="Yuan L."/>
        </authorList>
    </citation>
    <scope>NUCLEOTIDE SEQUENCE [LARGE SCALE GENOMIC DNA]</scope>
    <source>
        <strain evidence="2">LY-2023</strain>
        <tissue evidence="2">Leaf</tissue>
    </source>
</reference>
<keyword evidence="1" id="KW-1133">Transmembrane helix</keyword>
<evidence type="ECO:0000313" key="3">
    <source>
        <dbReference type="Proteomes" id="UP001359559"/>
    </source>
</evidence>
<organism evidence="2 3">
    <name type="scientific">Clitoria ternatea</name>
    <name type="common">Butterfly pea</name>
    <dbReference type="NCBI Taxonomy" id="43366"/>
    <lineage>
        <taxon>Eukaryota</taxon>
        <taxon>Viridiplantae</taxon>
        <taxon>Streptophyta</taxon>
        <taxon>Embryophyta</taxon>
        <taxon>Tracheophyta</taxon>
        <taxon>Spermatophyta</taxon>
        <taxon>Magnoliopsida</taxon>
        <taxon>eudicotyledons</taxon>
        <taxon>Gunneridae</taxon>
        <taxon>Pentapetalae</taxon>
        <taxon>rosids</taxon>
        <taxon>fabids</taxon>
        <taxon>Fabales</taxon>
        <taxon>Fabaceae</taxon>
        <taxon>Papilionoideae</taxon>
        <taxon>50 kb inversion clade</taxon>
        <taxon>NPAAA clade</taxon>
        <taxon>indigoferoid/millettioid clade</taxon>
        <taxon>Phaseoleae</taxon>
        <taxon>Clitoria</taxon>
    </lineage>
</organism>
<dbReference type="Proteomes" id="UP001359559">
    <property type="component" value="Unassembled WGS sequence"/>
</dbReference>
<evidence type="ECO:0000256" key="1">
    <source>
        <dbReference type="SAM" id="Phobius"/>
    </source>
</evidence>
<protein>
    <submittedName>
        <fullName evidence="2">Uncharacterized protein</fullName>
    </submittedName>
</protein>
<accession>A0AAN9PF57</accession>
<gene>
    <name evidence="2" type="ORF">RJT34_18155</name>
</gene>
<sequence>MNTAGNRFSIGNNDSRVVIDIELTQLVEWNDKRMLQRKYKSTCNNNNLYNQKDFKPREGHQLQFDDTFNQHKRKKTAQHVSSFAMATIVFLWIVLDICSQLSMIPEHGPIVIWSHWLGLLGFMAFVWAVAIMILVGAQFSRMQCAMLVFWAILMIVRSVG</sequence>
<name>A0AAN9PF57_CLITE</name>
<keyword evidence="1" id="KW-0812">Transmembrane</keyword>
<comment type="caution">
    <text evidence="2">The sequence shown here is derived from an EMBL/GenBank/DDBJ whole genome shotgun (WGS) entry which is preliminary data.</text>
</comment>
<keyword evidence="3" id="KW-1185">Reference proteome</keyword>
<evidence type="ECO:0000313" key="2">
    <source>
        <dbReference type="EMBL" id="KAK7295249.1"/>
    </source>
</evidence>